<organism evidence="6 7">
    <name type="scientific">Candidatus Hakubella thermalkaliphila</name>
    <dbReference type="NCBI Taxonomy" id="2754717"/>
    <lineage>
        <taxon>Bacteria</taxon>
        <taxon>Bacillati</taxon>
        <taxon>Actinomycetota</taxon>
        <taxon>Actinomycetota incertae sedis</taxon>
        <taxon>Candidatus Hakubellales</taxon>
        <taxon>Candidatus Hakubellaceae</taxon>
        <taxon>Candidatus Hakubella</taxon>
    </lineage>
</organism>
<evidence type="ECO:0000256" key="3">
    <source>
        <dbReference type="ARBA" id="ARBA00038858"/>
    </source>
</evidence>
<proteinExistence type="inferred from homology"/>
<evidence type="ECO:0000313" key="6">
    <source>
        <dbReference type="EMBL" id="GFP39754.1"/>
    </source>
</evidence>
<dbReference type="PANTHER" id="PTHR43174:SF2">
    <property type="entry name" value="UDP-N-ACETYLGLUCOSAMINE 2-EPIMERASE"/>
    <property type="match status" value="1"/>
</dbReference>
<reference evidence="6 7" key="1">
    <citation type="journal article" date="2020" name="Front. Microbiol.">
        <title>Single-cell genomics of novel Actinobacteria with the Wood-Ljungdahl pathway discovered in a serpentinizing system.</title>
        <authorList>
            <person name="Merino N."/>
            <person name="Kawai M."/>
            <person name="Boyd E.S."/>
            <person name="Colman D.R."/>
            <person name="McGlynn S.E."/>
            <person name="Nealson K.H."/>
            <person name="Kurokawa K."/>
            <person name="Hongoh Y."/>
        </authorList>
    </citation>
    <scope>NUCLEOTIDE SEQUENCE [LARGE SCALE GENOMIC DNA]</scope>
    <source>
        <strain evidence="6 7">S47</strain>
    </source>
</reference>
<gene>
    <name evidence="6" type="ORF">HKBW3S47_01452</name>
</gene>
<sequence length="260" mass="29642">FNPFPEEINRKLISVLTDIHFVPTSVSKENLLREGVPSDHIFITGNTVIDALFRTVKMDFDVEESFPLIDFQKRIILVTAHRRENLGQYMRQIFEALGQISREYQDVEIVFPVHLNPRIGDLAGEILGDLPNVHLLKPLDYLSFVKIMEKSYFILTDSGGIQEEAPSLGKPVLVLRKVTERPEAVKAGTVRVIGTKKEDIIREMKNLLANEEDYMRMSQAINPYGDGRASERIISILRYCFQKDLQRPRDFIAPGLEGTG</sequence>
<dbReference type="GO" id="GO:0008761">
    <property type="term" value="F:UDP-N-acetylglucosamine 2-epimerase activity"/>
    <property type="evidence" value="ECO:0007669"/>
    <property type="project" value="UniProtKB-EC"/>
</dbReference>
<evidence type="ECO:0000256" key="2">
    <source>
        <dbReference type="ARBA" id="ARBA00038209"/>
    </source>
</evidence>
<evidence type="ECO:0000256" key="4">
    <source>
        <dbReference type="RuleBase" id="RU003513"/>
    </source>
</evidence>
<keyword evidence="1 4" id="KW-0413">Isomerase</keyword>
<dbReference type="CDD" id="cd03786">
    <property type="entry name" value="GTB_UDP-GlcNAc_2-Epimerase"/>
    <property type="match status" value="1"/>
</dbReference>
<dbReference type="Proteomes" id="UP000569018">
    <property type="component" value="Unassembled WGS sequence"/>
</dbReference>
<dbReference type="SUPFAM" id="SSF53756">
    <property type="entry name" value="UDP-Glycosyltransferase/glycogen phosphorylase"/>
    <property type="match status" value="1"/>
</dbReference>
<feature type="domain" description="UDP-N-acetylglucosamine 2-epimerase" evidence="5">
    <location>
        <begin position="2"/>
        <end position="238"/>
    </location>
</feature>
<dbReference type="EC" id="5.1.3.14" evidence="3"/>
<comment type="similarity">
    <text evidence="2 4">Belongs to the UDP-N-acetylglucosamine 2-epimerase family.</text>
</comment>
<dbReference type="Gene3D" id="3.40.50.2000">
    <property type="entry name" value="Glycogen Phosphorylase B"/>
    <property type="match status" value="2"/>
</dbReference>
<dbReference type="EMBL" id="BLSD01000085">
    <property type="protein sequence ID" value="GFP39754.1"/>
    <property type="molecule type" value="Genomic_DNA"/>
</dbReference>
<dbReference type="InterPro" id="IPR029767">
    <property type="entry name" value="WecB-like"/>
</dbReference>
<dbReference type="InterPro" id="IPR003331">
    <property type="entry name" value="UDP_GlcNAc_Epimerase_2_dom"/>
</dbReference>
<feature type="non-terminal residue" evidence="6">
    <location>
        <position position="1"/>
    </location>
</feature>
<dbReference type="Pfam" id="PF02350">
    <property type="entry name" value="Epimerase_2"/>
    <property type="match status" value="1"/>
</dbReference>
<dbReference type="PANTHER" id="PTHR43174">
    <property type="entry name" value="UDP-N-ACETYLGLUCOSAMINE 2-EPIMERASE"/>
    <property type="match status" value="1"/>
</dbReference>
<protein>
    <recommendedName>
        <fullName evidence="3">UDP-N-acetylglucosamine 2-epimerase (non-hydrolyzing)</fullName>
        <ecNumber evidence="3">5.1.3.14</ecNumber>
    </recommendedName>
</protein>
<dbReference type="NCBIfam" id="TIGR00236">
    <property type="entry name" value="wecB"/>
    <property type="match status" value="1"/>
</dbReference>
<dbReference type="AlphaFoldDB" id="A0A6V8Q6P7"/>
<name>A0A6V8Q6P7_9ACTN</name>
<evidence type="ECO:0000259" key="5">
    <source>
        <dbReference type="Pfam" id="PF02350"/>
    </source>
</evidence>
<evidence type="ECO:0000256" key="1">
    <source>
        <dbReference type="ARBA" id="ARBA00023235"/>
    </source>
</evidence>
<comment type="caution">
    <text evidence="6">The sequence shown here is derived from an EMBL/GenBank/DDBJ whole genome shotgun (WGS) entry which is preliminary data.</text>
</comment>
<dbReference type="RefSeq" id="WP_176235901.1">
    <property type="nucleotide sequence ID" value="NZ_BLSD01000085.1"/>
</dbReference>
<evidence type="ECO:0000313" key="7">
    <source>
        <dbReference type="Proteomes" id="UP000569018"/>
    </source>
</evidence>
<accession>A0A6V8Q6P7</accession>